<feature type="transmembrane region" description="Helical" evidence="8">
    <location>
        <begin position="128"/>
        <end position="148"/>
    </location>
</feature>
<dbReference type="InterPro" id="IPR051085">
    <property type="entry name" value="MB_O-acyltransferase"/>
</dbReference>
<keyword evidence="5 8" id="KW-1133">Transmembrane helix</keyword>
<feature type="transmembrane region" description="Helical" evidence="8">
    <location>
        <begin position="389"/>
        <end position="410"/>
    </location>
</feature>
<protein>
    <submittedName>
        <fullName evidence="9">D-alanyl-lipoteichoic acid acyltransferase DltB (MBOAT superfamily)</fullName>
    </submittedName>
</protein>
<evidence type="ECO:0000256" key="3">
    <source>
        <dbReference type="ARBA" id="ARBA00022475"/>
    </source>
</evidence>
<dbReference type="AlphaFoldDB" id="A0A841JUX1"/>
<evidence type="ECO:0000256" key="1">
    <source>
        <dbReference type="ARBA" id="ARBA00004651"/>
    </source>
</evidence>
<keyword evidence="7 9" id="KW-0012">Acyltransferase</keyword>
<feature type="transmembrane region" description="Helical" evidence="8">
    <location>
        <begin position="351"/>
        <end position="369"/>
    </location>
</feature>
<dbReference type="OrthoDB" id="9805788at2"/>
<dbReference type="RefSeq" id="WP_050061697.1">
    <property type="nucleotide sequence ID" value="NZ_JACHEK010000006.1"/>
</dbReference>
<dbReference type="PANTHER" id="PTHR13285">
    <property type="entry name" value="ACYLTRANSFERASE"/>
    <property type="match status" value="1"/>
</dbReference>
<keyword evidence="7 9" id="KW-0808">Transferase</keyword>
<comment type="subcellular location">
    <subcellularLocation>
        <location evidence="1">Cell membrane</location>
        <topology evidence="1">Multi-pass membrane protein</topology>
    </subcellularLocation>
</comment>
<name>A0A841JUX1_9BACT</name>
<keyword evidence="10" id="KW-1185">Reference proteome</keyword>
<dbReference type="Proteomes" id="UP000538666">
    <property type="component" value="Unassembled WGS sequence"/>
</dbReference>
<feature type="transmembrane region" description="Helical" evidence="8">
    <location>
        <begin position="325"/>
        <end position="345"/>
    </location>
</feature>
<comment type="similarity">
    <text evidence="2 7">Belongs to the membrane-bound acyltransferase family.</text>
</comment>
<evidence type="ECO:0000256" key="2">
    <source>
        <dbReference type="ARBA" id="ARBA00010323"/>
    </source>
</evidence>
<feature type="transmembrane region" description="Helical" evidence="8">
    <location>
        <begin position="206"/>
        <end position="224"/>
    </location>
</feature>
<keyword evidence="3 7" id="KW-1003">Cell membrane</keyword>
<evidence type="ECO:0000313" key="9">
    <source>
        <dbReference type="EMBL" id="MBB6145182.1"/>
    </source>
</evidence>
<feature type="transmembrane region" description="Helical" evidence="8">
    <location>
        <begin position="97"/>
        <end position="116"/>
    </location>
</feature>
<dbReference type="InterPro" id="IPR004299">
    <property type="entry name" value="MBOAT_fam"/>
</dbReference>
<dbReference type="GO" id="GO:0005886">
    <property type="term" value="C:plasma membrane"/>
    <property type="evidence" value="ECO:0007669"/>
    <property type="project" value="UniProtKB-SubCell"/>
</dbReference>
<evidence type="ECO:0000256" key="7">
    <source>
        <dbReference type="PIRNR" id="PIRNR016636"/>
    </source>
</evidence>
<sequence length="424" mass="47811">MLSRNAPLATLLFTFAAYPIAAWLVLRFVRGGLKTWLFALLNVVGAYVACLAALIDNRTAMKPLLLKTVGAAFLVYFLLVLVNYWLLKRTKNGTETWGTVALWFPIAILIVIKYVPILDSSFAPALHAVLLNHVAALFLGLSYLTFRLCHLVQEVRNDLVEMPTLSEYLSFAFFVPTLSIGPISPYSRYIASYRDPIQDPAVKRRALLRVLVGLTKYLFLSSLLSQYTYSGLLLDGHPHHRIDLLVALFGYTLYLYCNFSGFCDMVVGMSGLLGIDVMENFNVPFSARNLQEFWNRWHISLSTWLRDMMFTPMVKMLVRIFGPKSANNAIAFSICAVFVVIGVWHGVGINFALFGLFHGIGLASVHYYGIFIKKRLGKQGFLAYRENRVIGAVGTALTFTYFSLSLFLFANSWENMHQIFKVLV</sequence>
<evidence type="ECO:0000256" key="5">
    <source>
        <dbReference type="ARBA" id="ARBA00022989"/>
    </source>
</evidence>
<organism evidence="9 10">
    <name type="scientific">Silvibacterium bohemicum</name>
    <dbReference type="NCBI Taxonomy" id="1577686"/>
    <lineage>
        <taxon>Bacteria</taxon>
        <taxon>Pseudomonadati</taxon>
        <taxon>Acidobacteriota</taxon>
        <taxon>Terriglobia</taxon>
        <taxon>Terriglobales</taxon>
        <taxon>Acidobacteriaceae</taxon>
        <taxon>Silvibacterium</taxon>
    </lineage>
</organism>
<evidence type="ECO:0000256" key="8">
    <source>
        <dbReference type="SAM" id="Phobius"/>
    </source>
</evidence>
<accession>A0A841JUX1</accession>
<feature type="transmembrane region" description="Helical" evidence="8">
    <location>
        <begin position="7"/>
        <end position="29"/>
    </location>
</feature>
<feature type="transmembrane region" description="Helical" evidence="8">
    <location>
        <begin position="35"/>
        <end position="55"/>
    </location>
</feature>
<evidence type="ECO:0000256" key="4">
    <source>
        <dbReference type="ARBA" id="ARBA00022692"/>
    </source>
</evidence>
<dbReference type="GO" id="GO:0016746">
    <property type="term" value="F:acyltransferase activity"/>
    <property type="evidence" value="ECO:0007669"/>
    <property type="project" value="UniProtKB-KW"/>
</dbReference>
<proteinExistence type="inferred from homology"/>
<dbReference type="EMBL" id="JACHEK010000006">
    <property type="protein sequence ID" value="MBB6145182.1"/>
    <property type="molecule type" value="Genomic_DNA"/>
</dbReference>
<dbReference type="PANTHER" id="PTHR13285:SF18">
    <property type="entry name" value="PROTEIN-CYSTEINE N-PALMITOYLTRANSFERASE RASP"/>
    <property type="match status" value="1"/>
</dbReference>
<reference evidence="9 10" key="1">
    <citation type="submission" date="2020-08" db="EMBL/GenBank/DDBJ databases">
        <title>Genomic Encyclopedia of Type Strains, Phase IV (KMG-IV): sequencing the most valuable type-strain genomes for metagenomic binning, comparative biology and taxonomic classification.</title>
        <authorList>
            <person name="Goeker M."/>
        </authorList>
    </citation>
    <scope>NUCLEOTIDE SEQUENCE [LARGE SCALE GENOMIC DNA]</scope>
    <source>
        <strain evidence="9 10">DSM 103733</strain>
    </source>
</reference>
<feature type="transmembrane region" description="Helical" evidence="8">
    <location>
        <begin position="64"/>
        <end position="85"/>
    </location>
</feature>
<comment type="caution">
    <text evidence="9">The sequence shown here is derived from an EMBL/GenBank/DDBJ whole genome shotgun (WGS) entry which is preliminary data.</text>
</comment>
<dbReference type="InterPro" id="IPR024194">
    <property type="entry name" value="Ac/AlaTfrase_AlgI/DltB"/>
</dbReference>
<gene>
    <name evidence="9" type="ORF">HNQ77_003140</name>
</gene>
<evidence type="ECO:0000313" key="10">
    <source>
        <dbReference type="Proteomes" id="UP000538666"/>
    </source>
</evidence>
<feature type="transmembrane region" description="Helical" evidence="8">
    <location>
        <begin position="244"/>
        <end position="263"/>
    </location>
</feature>
<keyword evidence="4 8" id="KW-0812">Transmembrane</keyword>
<keyword evidence="6 7" id="KW-0472">Membrane</keyword>
<evidence type="ECO:0000256" key="6">
    <source>
        <dbReference type="ARBA" id="ARBA00023136"/>
    </source>
</evidence>
<dbReference type="Pfam" id="PF03062">
    <property type="entry name" value="MBOAT"/>
    <property type="match status" value="1"/>
</dbReference>
<dbReference type="PIRSF" id="PIRSF016636">
    <property type="entry name" value="AlgI_DltB"/>
    <property type="match status" value="1"/>
</dbReference>